<dbReference type="GO" id="GO:0003755">
    <property type="term" value="F:peptidyl-prolyl cis-trans isomerase activity"/>
    <property type="evidence" value="ECO:0007669"/>
    <property type="project" value="UniProtKB-KW"/>
</dbReference>
<accession>A0A6J6LKR1</accession>
<protein>
    <submittedName>
        <fullName evidence="4">Unannotated protein</fullName>
    </submittedName>
</protein>
<dbReference type="EMBL" id="CAEZWS010000020">
    <property type="protein sequence ID" value="CAB4662587.1"/>
    <property type="molecule type" value="Genomic_DNA"/>
</dbReference>
<dbReference type="InterPro" id="IPR008880">
    <property type="entry name" value="Trigger_fac_C"/>
</dbReference>
<sequence>MVDGLDEALAGLKAGDTKVFQTQLVGMQDGKNGDVEVTVQAVKERELPPLDDAFAKLGSEFDTLEELRADITERLTRLKKMEQGAQARDLLVEKLLADIEIPVPEEFVTAEVDDHLQGESRMEDSEHRAEVEGQVRSSLKSDFLLDAVVKAEAVEVTEIELTEYLIRTSSRYGMGPEQFAQELSKAGQISQLVAEVARAKALASVLSRVSVVDASGKAVDLEALRPQPAVAPE</sequence>
<keyword evidence="2" id="KW-0413">Isomerase</keyword>
<dbReference type="InterPro" id="IPR037041">
    <property type="entry name" value="Trigger_fac_C_sf"/>
</dbReference>
<dbReference type="GO" id="GO:0006457">
    <property type="term" value="P:protein folding"/>
    <property type="evidence" value="ECO:0007669"/>
    <property type="project" value="InterPro"/>
</dbReference>
<dbReference type="InterPro" id="IPR027304">
    <property type="entry name" value="Trigger_fact/SurA_dom_sf"/>
</dbReference>
<organism evidence="4">
    <name type="scientific">freshwater metagenome</name>
    <dbReference type="NCBI Taxonomy" id="449393"/>
    <lineage>
        <taxon>unclassified sequences</taxon>
        <taxon>metagenomes</taxon>
        <taxon>ecological metagenomes</taxon>
    </lineage>
</organism>
<keyword evidence="1" id="KW-0697">Rotamase</keyword>
<proteinExistence type="predicted"/>
<reference evidence="4" key="1">
    <citation type="submission" date="2020-05" db="EMBL/GenBank/DDBJ databases">
        <authorList>
            <person name="Chiriac C."/>
            <person name="Salcher M."/>
            <person name="Ghai R."/>
            <person name="Kavagutti S V."/>
        </authorList>
    </citation>
    <scope>NUCLEOTIDE SEQUENCE</scope>
</reference>
<gene>
    <name evidence="4" type="ORF">UFOPK2288_00562</name>
</gene>
<feature type="domain" description="Trigger factor C-terminal" evidence="3">
    <location>
        <begin position="63"/>
        <end position="206"/>
    </location>
</feature>
<dbReference type="SUPFAM" id="SSF109998">
    <property type="entry name" value="Triger factor/SurA peptide-binding domain-like"/>
    <property type="match status" value="1"/>
</dbReference>
<name>A0A6J6LKR1_9ZZZZ</name>
<evidence type="ECO:0000313" key="4">
    <source>
        <dbReference type="EMBL" id="CAB4662587.1"/>
    </source>
</evidence>
<dbReference type="Pfam" id="PF05698">
    <property type="entry name" value="Trigger_C"/>
    <property type="match status" value="1"/>
</dbReference>
<dbReference type="Gene3D" id="1.10.3120.10">
    <property type="entry name" value="Trigger factor, C-terminal domain"/>
    <property type="match status" value="1"/>
</dbReference>
<evidence type="ECO:0000256" key="1">
    <source>
        <dbReference type="ARBA" id="ARBA00023110"/>
    </source>
</evidence>
<dbReference type="AlphaFoldDB" id="A0A6J6LKR1"/>
<evidence type="ECO:0000259" key="3">
    <source>
        <dbReference type="Pfam" id="PF05698"/>
    </source>
</evidence>
<evidence type="ECO:0000256" key="2">
    <source>
        <dbReference type="ARBA" id="ARBA00023235"/>
    </source>
</evidence>
<dbReference type="GO" id="GO:0015031">
    <property type="term" value="P:protein transport"/>
    <property type="evidence" value="ECO:0007669"/>
    <property type="project" value="InterPro"/>
</dbReference>